<proteinExistence type="predicted"/>
<accession>S4WBP1</accession>
<protein>
    <recommendedName>
        <fullName evidence="2">Outer membrane protein beta-barrel domain-containing protein</fullName>
    </recommendedName>
</protein>
<dbReference type="EMBL" id="KF170426">
    <property type="protein sequence ID" value="AGO88168.1"/>
    <property type="molecule type" value="Genomic_DNA"/>
</dbReference>
<dbReference type="Gene3D" id="2.40.160.60">
    <property type="entry name" value="Outer membrane protein transport protein (OMPP1/FadL/TodX)"/>
    <property type="match status" value="1"/>
</dbReference>
<evidence type="ECO:0008006" key="2">
    <source>
        <dbReference type="Google" id="ProtNLM"/>
    </source>
</evidence>
<dbReference type="AlphaFoldDB" id="S4WBP1"/>
<sequence length="136" mass="15377">MIISVDPDKQNEGNVEFVNALYQSDQFPLPLIFRVGIAGELLENEKTRLSFGLDALHPNDNTESMNAGLEFAYAETFFLRSGYATLFRDATEQGLTLGGGIYYRLGKSNTKLKLDYSYTDFGRFDFIQRLTIGLRL</sequence>
<reference evidence="1" key="1">
    <citation type="journal article" date="2014" name="ISME J.">
        <title>Genomic properties of Marine Group A bacteria indicate a role in the marine sulfur cycle.</title>
        <authorList>
            <person name="Wright J.J."/>
            <person name="Mewis K."/>
            <person name="Hanson N.W."/>
            <person name="Konwar K.M."/>
            <person name="Maas K.R."/>
            <person name="Hallam S.J."/>
        </authorList>
    </citation>
    <scope>NUCLEOTIDE SEQUENCE</scope>
</reference>
<evidence type="ECO:0000313" key="1">
    <source>
        <dbReference type="EMBL" id="AGO88168.1"/>
    </source>
</evidence>
<name>S4WBP1_9BACT</name>
<organism evidence="1">
    <name type="scientific">uncultured bacterium 4130011-I07</name>
    <dbReference type="NCBI Taxonomy" id="1343842"/>
    <lineage>
        <taxon>Bacteria</taxon>
        <taxon>environmental samples</taxon>
    </lineage>
</organism>